<dbReference type="OrthoDB" id="9775118at2"/>
<evidence type="ECO:0000256" key="1">
    <source>
        <dbReference type="ARBA" id="ARBA00022729"/>
    </source>
</evidence>
<evidence type="ECO:0000313" key="6">
    <source>
        <dbReference type="Proteomes" id="UP000191153"/>
    </source>
</evidence>
<dbReference type="RefSeq" id="WP_078693662.1">
    <property type="nucleotide sequence ID" value="NZ_FUWX01000008.1"/>
</dbReference>
<evidence type="ECO:0000313" key="5">
    <source>
        <dbReference type="EMBL" id="SJZ64801.1"/>
    </source>
</evidence>
<dbReference type="GO" id="GO:0000166">
    <property type="term" value="F:nucleotide binding"/>
    <property type="evidence" value="ECO:0007669"/>
    <property type="project" value="UniProtKB-KW"/>
</dbReference>
<feature type="domain" description="Calcineurin-like phosphoesterase" evidence="3">
    <location>
        <begin position="33"/>
        <end position="251"/>
    </location>
</feature>
<dbReference type="PANTHER" id="PTHR11575">
    <property type="entry name" value="5'-NUCLEOTIDASE-RELATED"/>
    <property type="match status" value="1"/>
</dbReference>
<dbReference type="InterPro" id="IPR008334">
    <property type="entry name" value="5'-Nucleotdase_C"/>
</dbReference>
<dbReference type="PRINTS" id="PR01607">
    <property type="entry name" value="APYRASEFAMLY"/>
</dbReference>
<dbReference type="Pfam" id="PF02872">
    <property type="entry name" value="5_nucleotid_C"/>
    <property type="match status" value="1"/>
</dbReference>
<evidence type="ECO:0000256" key="2">
    <source>
        <dbReference type="RuleBase" id="RU362119"/>
    </source>
</evidence>
<dbReference type="InterPro" id="IPR036907">
    <property type="entry name" value="5'-Nucleotdase_C_sf"/>
</dbReference>
<dbReference type="Gene3D" id="3.90.780.10">
    <property type="entry name" value="5'-Nucleotidase, C-terminal domain"/>
    <property type="match status" value="1"/>
</dbReference>
<keyword evidence="2" id="KW-0378">Hydrolase</keyword>
<name>A0A1T4MD45_9FUSO</name>
<keyword evidence="6" id="KW-1185">Reference proteome</keyword>
<keyword evidence="2" id="KW-0547">Nucleotide-binding</keyword>
<dbReference type="Gene3D" id="3.60.21.10">
    <property type="match status" value="1"/>
</dbReference>
<dbReference type="SUPFAM" id="SSF56300">
    <property type="entry name" value="Metallo-dependent phosphatases"/>
    <property type="match status" value="1"/>
</dbReference>
<dbReference type="EMBL" id="FUWX01000008">
    <property type="protein sequence ID" value="SJZ64801.1"/>
    <property type="molecule type" value="Genomic_DNA"/>
</dbReference>
<dbReference type="InterPro" id="IPR029052">
    <property type="entry name" value="Metallo-depent_PP-like"/>
</dbReference>
<evidence type="ECO:0000259" key="4">
    <source>
        <dbReference type="Pfam" id="PF02872"/>
    </source>
</evidence>
<dbReference type="PANTHER" id="PTHR11575:SF24">
    <property type="entry name" value="5'-NUCLEOTIDASE"/>
    <property type="match status" value="1"/>
</dbReference>
<sequence length="514" mass="56725">MKDIFRKTQYIILLFLLSTSIFAKIVKIDIISFNDFHGNVAEDTREKGKNIGMAKMVGYVNEVKKGNPNVIVVSGGDNYQGTAISNLTFGAPVNRMMKAMKVTASAVGNHEFDWGSERIGKWAKEGNFDYLAANIYDKKTGKLVTWAKPYKVIKVDGIKIGIIGLATEETAYQTNAEFVKNIEFKPANEAAQYWVNYLNAGKDKMGKPDIIIAITHIPSAQGENKVISGEELNKLTKVKGISGIITGHSHRTVSGIMNGIPVIQAYKYGRALGRLHIVMEDGKIIEIKPSVDMVSNNKSDIIPDKGTEGILDKETKDLSKVLKVKIGKLNEDLTHDRGGSLSKLGYWATDAMRKAAHAQIGLTNGGGFRRTLYKGDITMGDMYEIMPFDNPLVLVKVTGAQLKKLIDHGIGADFMSDGQFAGVKVKYDPTKEYEHRVVSVVLEDGTPIKDNEIYTVATDGFLVSGGDRYNFKDSVEIKNLFISIRETLVDRVKDEKVVKVPNIDDLLIPVPTSR</sequence>
<dbReference type="InterPro" id="IPR004843">
    <property type="entry name" value="Calcineurin-like_PHP"/>
</dbReference>
<dbReference type="STRING" id="180163.SAMN02745174_01164"/>
<keyword evidence="1" id="KW-0732">Signal</keyword>
<gene>
    <name evidence="5" type="ORF">SAMN02745174_01164</name>
</gene>
<reference evidence="5 6" key="1">
    <citation type="submission" date="2017-02" db="EMBL/GenBank/DDBJ databases">
        <authorList>
            <person name="Peterson S.W."/>
        </authorList>
    </citation>
    <scope>NUCLEOTIDE SEQUENCE [LARGE SCALE GENOMIC DNA]</scope>
    <source>
        <strain evidence="5 6">ATCC 700028</strain>
    </source>
</reference>
<dbReference type="SUPFAM" id="SSF55816">
    <property type="entry name" value="5'-nucleotidase (syn. UDP-sugar hydrolase), C-terminal domain"/>
    <property type="match status" value="1"/>
</dbReference>
<comment type="similarity">
    <text evidence="2">Belongs to the 5'-nucleotidase family.</text>
</comment>
<organism evidence="5 6">
    <name type="scientific">Cetobacterium ceti</name>
    <dbReference type="NCBI Taxonomy" id="180163"/>
    <lineage>
        <taxon>Bacteria</taxon>
        <taxon>Fusobacteriati</taxon>
        <taxon>Fusobacteriota</taxon>
        <taxon>Fusobacteriia</taxon>
        <taxon>Fusobacteriales</taxon>
        <taxon>Fusobacteriaceae</taxon>
        <taxon>Cetobacterium</taxon>
    </lineage>
</organism>
<accession>A0A1T4MD45</accession>
<dbReference type="InterPro" id="IPR006179">
    <property type="entry name" value="5_nucleotidase/apyrase"/>
</dbReference>
<dbReference type="Proteomes" id="UP000191153">
    <property type="component" value="Unassembled WGS sequence"/>
</dbReference>
<dbReference type="AlphaFoldDB" id="A0A1T4MD45"/>
<evidence type="ECO:0000259" key="3">
    <source>
        <dbReference type="Pfam" id="PF00149"/>
    </source>
</evidence>
<dbReference type="GO" id="GO:0016787">
    <property type="term" value="F:hydrolase activity"/>
    <property type="evidence" value="ECO:0007669"/>
    <property type="project" value="UniProtKB-KW"/>
</dbReference>
<proteinExistence type="inferred from homology"/>
<dbReference type="GO" id="GO:0009166">
    <property type="term" value="P:nucleotide catabolic process"/>
    <property type="evidence" value="ECO:0007669"/>
    <property type="project" value="InterPro"/>
</dbReference>
<dbReference type="CDD" id="cd00845">
    <property type="entry name" value="MPP_UshA_N_like"/>
    <property type="match status" value="1"/>
</dbReference>
<dbReference type="Pfam" id="PF00149">
    <property type="entry name" value="Metallophos"/>
    <property type="match status" value="1"/>
</dbReference>
<protein>
    <submittedName>
        <fullName evidence="5">2',3'-cyclic-nucleotide 2'-phosphodiesterase / 3'-nucleotidase</fullName>
    </submittedName>
</protein>
<feature type="domain" description="5'-Nucleotidase C-terminal" evidence="4">
    <location>
        <begin position="338"/>
        <end position="470"/>
    </location>
</feature>